<keyword evidence="2" id="KW-1185">Reference proteome</keyword>
<protein>
    <submittedName>
        <fullName evidence="1">Uncharacterized protein</fullName>
    </submittedName>
</protein>
<name>W4L4Y8_ENTF1</name>
<gene>
    <name evidence="1" type="ORF">ETSY1_41435</name>
</gene>
<sequence length="42" mass="4636">MVVSSGFKEPLGPHPISLVERRNGWLVIVDHEVIASLIVEIV</sequence>
<accession>W4L4Y8</accession>
<comment type="caution">
    <text evidence="1">The sequence shown here is derived from an EMBL/GenBank/DDBJ whole genome shotgun (WGS) entry which is preliminary data.</text>
</comment>
<evidence type="ECO:0000313" key="1">
    <source>
        <dbReference type="EMBL" id="ETW92944.1"/>
    </source>
</evidence>
<evidence type="ECO:0000313" key="2">
    <source>
        <dbReference type="Proteomes" id="UP000019141"/>
    </source>
</evidence>
<organism evidence="1 2">
    <name type="scientific">Entotheonella factor</name>
    <dbReference type="NCBI Taxonomy" id="1429438"/>
    <lineage>
        <taxon>Bacteria</taxon>
        <taxon>Pseudomonadati</taxon>
        <taxon>Nitrospinota/Tectimicrobiota group</taxon>
        <taxon>Candidatus Tectimicrobiota</taxon>
        <taxon>Candidatus Entotheonellia</taxon>
        <taxon>Candidatus Entotheonellales</taxon>
        <taxon>Candidatus Entotheonellaceae</taxon>
        <taxon>Candidatus Entotheonella</taxon>
    </lineage>
</organism>
<reference evidence="1 2" key="1">
    <citation type="journal article" date="2014" name="Nature">
        <title>An environmental bacterial taxon with a large and distinct metabolic repertoire.</title>
        <authorList>
            <person name="Wilson M.C."/>
            <person name="Mori T."/>
            <person name="Ruckert C."/>
            <person name="Uria A.R."/>
            <person name="Helf M.J."/>
            <person name="Takada K."/>
            <person name="Gernert C."/>
            <person name="Steffens U.A."/>
            <person name="Heycke N."/>
            <person name="Schmitt S."/>
            <person name="Rinke C."/>
            <person name="Helfrich E.J."/>
            <person name="Brachmann A.O."/>
            <person name="Gurgui C."/>
            <person name="Wakimoto T."/>
            <person name="Kracht M."/>
            <person name="Crusemann M."/>
            <person name="Hentschel U."/>
            <person name="Abe I."/>
            <person name="Matsunaga S."/>
            <person name="Kalinowski J."/>
            <person name="Takeyama H."/>
            <person name="Piel J."/>
        </authorList>
    </citation>
    <scope>NUCLEOTIDE SEQUENCE [LARGE SCALE GENOMIC DNA]</scope>
    <source>
        <strain evidence="2">TSY1</strain>
    </source>
</reference>
<dbReference type="Proteomes" id="UP000019141">
    <property type="component" value="Unassembled WGS sequence"/>
</dbReference>
<dbReference type="HOGENOM" id="CLU_3248790_0_0_7"/>
<dbReference type="EMBL" id="AZHW01001341">
    <property type="protein sequence ID" value="ETW92944.1"/>
    <property type="molecule type" value="Genomic_DNA"/>
</dbReference>
<dbReference type="AlphaFoldDB" id="W4L4Y8"/>
<proteinExistence type="predicted"/>